<evidence type="ECO:0000313" key="3">
    <source>
        <dbReference type="EMBL" id="CAK7213580.1"/>
    </source>
</evidence>
<dbReference type="Pfam" id="PF00004">
    <property type="entry name" value="AAA"/>
    <property type="match status" value="1"/>
</dbReference>
<dbReference type="SUPFAM" id="SSF52540">
    <property type="entry name" value="P-loop containing nucleoside triphosphate hydrolases"/>
    <property type="match status" value="1"/>
</dbReference>
<feature type="region of interest" description="Disordered" evidence="1">
    <location>
        <begin position="697"/>
        <end position="734"/>
    </location>
</feature>
<dbReference type="InterPro" id="IPR003959">
    <property type="entry name" value="ATPase_AAA_core"/>
</dbReference>
<evidence type="ECO:0000259" key="2">
    <source>
        <dbReference type="SMART" id="SM00382"/>
    </source>
</evidence>
<dbReference type="Pfam" id="PF22942">
    <property type="entry name" value="DUF7025"/>
    <property type="match status" value="1"/>
</dbReference>
<dbReference type="PANTHER" id="PTHR46411">
    <property type="entry name" value="FAMILY ATPASE, PUTATIVE-RELATED"/>
    <property type="match status" value="1"/>
</dbReference>
<protein>
    <recommendedName>
        <fullName evidence="2">AAA+ ATPase domain-containing protein</fullName>
    </recommendedName>
</protein>
<dbReference type="InterPro" id="IPR054289">
    <property type="entry name" value="DUF7025"/>
</dbReference>
<feature type="domain" description="AAA+ ATPase" evidence="2">
    <location>
        <begin position="551"/>
        <end position="678"/>
    </location>
</feature>
<gene>
    <name evidence="3" type="ORF">SCUCBS95973_001847</name>
</gene>
<dbReference type="InterPro" id="IPR003593">
    <property type="entry name" value="AAA+_ATPase"/>
</dbReference>
<dbReference type="InterPro" id="IPR027417">
    <property type="entry name" value="P-loop_NTPase"/>
</dbReference>
<dbReference type="EMBL" id="CAWUHB010000007">
    <property type="protein sequence ID" value="CAK7213580.1"/>
    <property type="molecule type" value="Genomic_DNA"/>
</dbReference>
<proteinExistence type="predicted"/>
<dbReference type="Gene3D" id="3.40.50.300">
    <property type="entry name" value="P-loop containing nucleotide triphosphate hydrolases"/>
    <property type="match status" value="1"/>
</dbReference>
<evidence type="ECO:0000256" key="1">
    <source>
        <dbReference type="SAM" id="MobiDB-lite"/>
    </source>
</evidence>
<evidence type="ECO:0000313" key="4">
    <source>
        <dbReference type="Proteomes" id="UP001642405"/>
    </source>
</evidence>
<dbReference type="PANTHER" id="PTHR46411:SF3">
    <property type="entry name" value="AAA+ ATPASE DOMAIN-CONTAINING PROTEIN"/>
    <property type="match status" value="1"/>
</dbReference>
<feature type="compositionally biased region" description="Low complexity" evidence="1">
    <location>
        <begin position="30"/>
        <end position="43"/>
    </location>
</feature>
<feature type="compositionally biased region" description="Basic and acidic residues" evidence="1">
    <location>
        <begin position="697"/>
        <end position="706"/>
    </location>
</feature>
<accession>A0ABP0B200</accession>
<organism evidence="3 4">
    <name type="scientific">Sporothrix curviconia</name>
    <dbReference type="NCBI Taxonomy" id="1260050"/>
    <lineage>
        <taxon>Eukaryota</taxon>
        <taxon>Fungi</taxon>
        <taxon>Dikarya</taxon>
        <taxon>Ascomycota</taxon>
        <taxon>Pezizomycotina</taxon>
        <taxon>Sordariomycetes</taxon>
        <taxon>Sordariomycetidae</taxon>
        <taxon>Ophiostomatales</taxon>
        <taxon>Ophiostomataceae</taxon>
        <taxon>Sporothrix</taxon>
    </lineage>
</organism>
<reference evidence="3 4" key="1">
    <citation type="submission" date="2024-01" db="EMBL/GenBank/DDBJ databases">
        <authorList>
            <person name="Allen C."/>
            <person name="Tagirdzhanova G."/>
        </authorList>
    </citation>
    <scope>NUCLEOTIDE SEQUENCE [LARGE SCALE GENOMIC DNA]</scope>
</reference>
<feature type="compositionally biased region" description="Polar residues" evidence="1">
    <location>
        <begin position="58"/>
        <end position="67"/>
    </location>
</feature>
<dbReference type="SMART" id="SM00382">
    <property type="entry name" value="AAA"/>
    <property type="match status" value="1"/>
</dbReference>
<feature type="region of interest" description="Disordered" evidence="1">
    <location>
        <begin position="28"/>
        <end position="75"/>
    </location>
</feature>
<dbReference type="Proteomes" id="UP001642405">
    <property type="component" value="Unassembled WGS sequence"/>
</dbReference>
<keyword evidence="4" id="KW-1185">Reference proteome</keyword>
<sequence length="833" mass="92479">MHLMSREDMKETAWRWRCKVLHTTDERTLSDYSDNNDSSSSSSGEEAATEAKTGGTGIANTLGLSRSSKPDPKDAANTFGGSLTVKTFYEAPSIGDNFFNWQDYPPRQQSKSAAKVQDRVAIKLYKIKDKSKPVIGGRFVMKFHQIDIQNPLLVAALAPILREREDYHLDPEETATFNAPFRPLYFSYDAIVARLRGLQPETVPADATLQPFLKLLVCVLDELFAEVRAKRKGLIGRGLMSYDLAWTYFPRNAVVRSHGSNSDVLSRVLDTAYVKVMTTEMLSIRVQVLRFNGEAFIWDRQELKVPVFAGNRPIVEFDHCPLTHLPVDEQTALKTRLAERGRLVLDCQGLAYRSYTGVGMHLNEQGKMERHNVDGRVLVDVVGYNKHHLAQGVREGKDPQSTKNVVEGTGRTRHSRARMSAMMASQRRATGETIDDADVAVDPKKAAAAAARAKTNKLQRLSEEEQARNKAAMMAKPEELMFMSPMVEGYALKNKLWFSFYVEDIRPVKWNDGAYDHLVYDEQQKDLVLSFVESHGHTTSKVEDVIIGKGDGLIILLSGPPGTGKTLTAEAVADRTHRPLFYLQAEDLGINAAALGANVKKVFEMATEWDAVILLDEADVFMAERHPQDIARNELVSIFLRELEYFRGIIFLTTNLYDTIDSAFRSRVSLHLLFRPLTAEARLSVWRKFLARVDESDESDKSDKSGGKAGVNAAAIESKENDNAGEGSSSSSSGVVVVDVADKAEAGELAEGAEGTVDDSAAQDASICITDEDMVELAAWNLNGREIKTAVKMVTTWCAHKGHAMTLERLENGIRVTSPHATKMTKDSSDLYD</sequence>
<comment type="caution">
    <text evidence="3">The sequence shown here is derived from an EMBL/GenBank/DDBJ whole genome shotgun (WGS) entry which is preliminary data.</text>
</comment>
<dbReference type="CDD" id="cd19481">
    <property type="entry name" value="RecA-like_protease"/>
    <property type="match status" value="1"/>
</dbReference>
<feature type="compositionally biased region" description="Low complexity" evidence="1">
    <location>
        <begin position="724"/>
        <end position="734"/>
    </location>
</feature>
<name>A0ABP0B200_9PEZI</name>